<gene>
    <name evidence="2" type="ORF">EDD18DRAFT_1105021</name>
</gene>
<comment type="caution">
    <text evidence="2">The sequence shown here is derived from an EMBL/GenBank/DDBJ whole genome shotgun (WGS) entry which is preliminary data.</text>
</comment>
<evidence type="ECO:0000313" key="2">
    <source>
        <dbReference type="EMBL" id="KAK0496654.1"/>
    </source>
</evidence>
<protein>
    <submittedName>
        <fullName evidence="2">Uncharacterized protein</fullName>
    </submittedName>
</protein>
<organism evidence="2 3">
    <name type="scientific">Armillaria luteobubalina</name>
    <dbReference type="NCBI Taxonomy" id="153913"/>
    <lineage>
        <taxon>Eukaryota</taxon>
        <taxon>Fungi</taxon>
        <taxon>Dikarya</taxon>
        <taxon>Basidiomycota</taxon>
        <taxon>Agaricomycotina</taxon>
        <taxon>Agaricomycetes</taxon>
        <taxon>Agaricomycetidae</taxon>
        <taxon>Agaricales</taxon>
        <taxon>Marasmiineae</taxon>
        <taxon>Physalacriaceae</taxon>
        <taxon>Armillaria</taxon>
    </lineage>
</organism>
<name>A0AA39Q7M4_9AGAR</name>
<evidence type="ECO:0000256" key="1">
    <source>
        <dbReference type="SAM" id="MobiDB-lite"/>
    </source>
</evidence>
<reference evidence="2" key="1">
    <citation type="submission" date="2023-06" db="EMBL/GenBank/DDBJ databases">
        <authorList>
            <consortium name="Lawrence Berkeley National Laboratory"/>
            <person name="Ahrendt S."/>
            <person name="Sahu N."/>
            <person name="Indic B."/>
            <person name="Wong-Bajracharya J."/>
            <person name="Merenyi Z."/>
            <person name="Ke H.-M."/>
            <person name="Monk M."/>
            <person name="Kocsube S."/>
            <person name="Drula E."/>
            <person name="Lipzen A."/>
            <person name="Balint B."/>
            <person name="Henrissat B."/>
            <person name="Andreopoulos B."/>
            <person name="Martin F.M."/>
            <person name="Harder C.B."/>
            <person name="Rigling D."/>
            <person name="Ford K.L."/>
            <person name="Foster G.D."/>
            <person name="Pangilinan J."/>
            <person name="Papanicolaou A."/>
            <person name="Barry K."/>
            <person name="LaButti K."/>
            <person name="Viragh M."/>
            <person name="Koriabine M."/>
            <person name="Yan M."/>
            <person name="Riley R."/>
            <person name="Champramary S."/>
            <person name="Plett K.L."/>
            <person name="Tsai I.J."/>
            <person name="Slot J."/>
            <person name="Sipos G."/>
            <person name="Plett J."/>
            <person name="Nagy L.G."/>
            <person name="Grigoriev I.V."/>
        </authorList>
    </citation>
    <scope>NUCLEOTIDE SEQUENCE</scope>
    <source>
        <strain evidence="2">HWK02</strain>
    </source>
</reference>
<feature type="region of interest" description="Disordered" evidence="1">
    <location>
        <begin position="220"/>
        <end position="305"/>
    </location>
</feature>
<feature type="compositionally biased region" description="Polar residues" evidence="1">
    <location>
        <begin position="268"/>
        <end position="280"/>
    </location>
</feature>
<dbReference type="EMBL" id="JAUEPU010000014">
    <property type="protein sequence ID" value="KAK0496654.1"/>
    <property type="molecule type" value="Genomic_DNA"/>
</dbReference>
<dbReference type="AlphaFoldDB" id="A0AA39Q7M4"/>
<accession>A0AA39Q7M4</accession>
<proteinExistence type="predicted"/>
<dbReference type="Proteomes" id="UP001175228">
    <property type="component" value="Unassembled WGS sequence"/>
</dbReference>
<evidence type="ECO:0000313" key="3">
    <source>
        <dbReference type="Proteomes" id="UP001175228"/>
    </source>
</evidence>
<sequence length="305" mass="34977">MDQFYNKGEAMRTVDSLTDERVAKDKQHLAGIHKDEKALQSMHITYEENAQVWRLAKGEQEMVFTVTGAIATMDLPPVVKETLNLTRHVQRNEGQTEVPQPKFIANLKEMQDRGEREFRQGQLMEWAPAQVQGFNAIKLLNRLVGDRLEHTEDNEVKYFRGIAGEKKSSAEAATLKMKLILRALALVNCDHTMNADKERKKGDEGRGFISASKRMKRKVGFEYSDSEEEMGEERSVKRQQQANIEREDMHTDTVIYSHDNRERAQAAKSANTKRQFSNQGKGRYKSEGNGCMNRKVPMISVKELR</sequence>
<keyword evidence="3" id="KW-1185">Reference proteome</keyword>